<comment type="caution">
    <text evidence="1">The sequence shown here is derived from an EMBL/GenBank/DDBJ whole genome shotgun (WGS) entry which is preliminary data.</text>
</comment>
<gene>
    <name evidence="1" type="ORF">DU000_02590</name>
</gene>
<dbReference type="EMBL" id="QPGB01000001">
    <property type="protein sequence ID" value="RCS59931.1"/>
    <property type="molecule type" value="Genomic_DNA"/>
</dbReference>
<dbReference type="Proteomes" id="UP000252357">
    <property type="component" value="Unassembled WGS sequence"/>
</dbReference>
<reference evidence="1 2" key="1">
    <citation type="journal article" date="2018" name="Int. J. Syst. Evol. Microbiol.">
        <title>Parvibium lacunae gen. nov., sp. nov., a new member of the family Alcaligenaceae isolated from a freshwater pond.</title>
        <authorList>
            <person name="Chen W.M."/>
            <person name="Xie P.B."/>
            <person name="Hsu M.Y."/>
            <person name="Sheu S.Y."/>
        </authorList>
    </citation>
    <scope>NUCLEOTIDE SEQUENCE [LARGE SCALE GENOMIC DNA]</scope>
    <source>
        <strain evidence="1 2">KMB9</strain>
    </source>
</reference>
<dbReference type="OrthoDB" id="9786336at2"/>
<dbReference type="InterPro" id="IPR016545">
    <property type="entry name" value="UCP009120_prtse"/>
</dbReference>
<dbReference type="CDD" id="cd03765">
    <property type="entry name" value="proteasome_beta_bacterial"/>
    <property type="match status" value="1"/>
</dbReference>
<sequence>MTYCVGMLLDAGMIFASDSRTNAGVDNIARFSKMKVYHQDGDRTIVVMSAGNLSVTQNALSILELRERNALVPTLFNAISMFDIATILGESLRDVRRRDGPAFAAGNIDASASFIVGGQIQGERPRLFLVYSEGNFIEATGDTPYFQIGEIKYGKPILDRVVKRHTPLVDAAKCTLVSFDSTMRSNLSVGMPIDLLMYETDSYAIKLQKRIEDNDEYFQMIHNTWGDGLREVFRRLPDPTWV</sequence>
<evidence type="ECO:0000313" key="2">
    <source>
        <dbReference type="Proteomes" id="UP000252357"/>
    </source>
</evidence>
<keyword evidence="2" id="KW-1185">Reference proteome</keyword>
<dbReference type="Gene3D" id="3.60.20.10">
    <property type="entry name" value="Glutamine Phosphoribosylpyrophosphate, subunit 1, domain 1"/>
    <property type="match status" value="1"/>
</dbReference>
<dbReference type="PIRSF" id="PIRSF009120">
    <property type="entry name" value="UCP009120_prtse"/>
    <property type="match status" value="1"/>
</dbReference>
<evidence type="ECO:0000313" key="1">
    <source>
        <dbReference type="EMBL" id="RCS59931.1"/>
    </source>
</evidence>
<dbReference type="SUPFAM" id="SSF56235">
    <property type="entry name" value="N-terminal nucleophile aminohydrolases (Ntn hydrolases)"/>
    <property type="match status" value="1"/>
</dbReference>
<organism evidence="1 2">
    <name type="scientific">Parvibium lacunae</name>
    <dbReference type="NCBI Taxonomy" id="1888893"/>
    <lineage>
        <taxon>Bacteria</taxon>
        <taxon>Pseudomonadati</taxon>
        <taxon>Pseudomonadota</taxon>
        <taxon>Betaproteobacteria</taxon>
        <taxon>Burkholderiales</taxon>
        <taxon>Alcaligenaceae</taxon>
        <taxon>Parvibium</taxon>
    </lineage>
</organism>
<name>A0A368L8T9_9BURK</name>
<dbReference type="AlphaFoldDB" id="A0A368L8T9"/>
<proteinExistence type="predicted"/>
<accession>A0A368L8T9</accession>
<dbReference type="InterPro" id="IPR029055">
    <property type="entry name" value="Ntn_hydrolases_N"/>
</dbReference>
<protein>
    <submittedName>
        <fullName evidence="1">Peptidase</fullName>
    </submittedName>
</protein>